<evidence type="ECO:0000313" key="2">
    <source>
        <dbReference type="EMBL" id="SDF49252.1"/>
    </source>
</evidence>
<dbReference type="GO" id="GO:0016740">
    <property type="term" value="F:transferase activity"/>
    <property type="evidence" value="ECO:0007669"/>
    <property type="project" value="UniProtKB-KW"/>
</dbReference>
<dbReference type="AlphaFoldDB" id="A0A1G7LI74"/>
<keyword evidence="2" id="KW-0808">Transferase</keyword>
<protein>
    <submittedName>
        <fullName evidence="2">Phosphotransferase enzyme family protein</fullName>
    </submittedName>
</protein>
<dbReference type="InterPro" id="IPR011009">
    <property type="entry name" value="Kinase-like_dom_sf"/>
</dbReference>
<dbReference type="Pfam" id="PF01636">
    <property type="entry name" value="APH"/>
    <property type="match status" value="1"/>
</dbReference>
<gene>
    <name evidence="2" type="ORF">SAMN04488117_104309</name>
</gene>
<organism evidence="2 3">
    <name type="scientific">Celeribacter baekdonensis</name>
    <dbReference type="NCBI Taxonomy" id="875171"/>
    <lineage>
        <taxon>Bacteria</taxon>
        <taxon>Pseudomonadati</taxon>
        <taxon>Pseudomonadota</taxon>
        <taxon>Alphaproteobacteria</taxon>
        <taxon>Rhodobacterales</taxon>
        <taxon>Roseobacteraceae</taxon>
        <taxon>Celeribacter</taxon>
    </lineage>
</organism>
<dbReference type="RefSeq" id="WP_074644395.1">
    <property type="nucleotide sequence ID" value="NZ_FNBL01000004.1"/>
</dbReference>
<dbReference type="OrthoDB" id="7334546at2"/>
<feature type="domain" description="Aminoglycoside phosphotransferase" evidence="1">
    <location>
        <begin position="33"/>
        <end position="224"/>
    </location>
</feature>
<dbReference type="Gene3D" id="3.90.1200.10">
    <property type="match status" value="1"/>
</dbReference>
<evidence type="ECO:0000259" key="1">
    <source>
        <dbReference type="Pfam" id="PF01636"/>
    </source>
</evidence>
<proteinExistence type="predicted"/>
<evidence type="ECO:0000313" key="3">
    <source>
        <dbReference type="Proteomes" id="UP000182284"/>
    </source>
</evidence>
<dbReference type="Proteomes" id="UP000182284">
    <property type="component" value="Unassembled WGS sequence"/>
</dbReference>
<dbReference type="SUPFAM" id="SSF56112">
    <property type="entry name" value="Protein kinase-like (PK-like)"/>
    <property type="match status" value="1"/>
</dbReference>
<accession>A0A1G7LI74</accession>
<dbReference type="EMBL" id="FNBL01000004">
    <property type="protein sequence ID" value="SDF49252.1"/>
    <property type="molecule type" value="Genomic_DNA"/>
</dbReference>
<sequence length="294" mass="32069">MTSLAQDAQVTPPKEILVQAGRMMTEPMDWSCLSGGRTNAIWRVISPDSDWVFKLFDISRANPLFPNDPKAEITALCALRGHGLAPEFVAQFETSMGPCLIYTYLPGASVAKTDDSVLRALGQLHALPAPLGIRQVNVSSSTLLADGNRFLNGQTTDLAKRLHSHRPALRDVPPMSPMSPAFLHGDPTPANALSQDGMVRFVDWQCPAFGDPTADLAIALSPAMHHVYGQTQLSLADEMSALDGYPNPEIVDRYLTLRPVFRWRMAAYCAWKASMGETIYSDAADAELSLEQAL</sequence>
<name>A0A1G7LI74_9RHOB</name>
<dbReference type="InterPro" id="IPR002575">
    <property type="entry name" value="Aminoglycoside_PTrfase"/>
</dbReference>
<reference evidence="2 3" key="1">
    <citation type="submission" date="2016-10" db="EMBL/GenBank/DDBJ databases">
        <authorList>
            <person name="de Groot N.N."/>
        </authorList>
    </citation>
    <scope>NUCLEOTIDE SEQUENCE [LARGE SCALE GENOMIC DNA]</scope>
    <source>
        <strain evidence="2 3">DSM 27375</strain>
    </source>
</reference>